<dbReference type="PANTHER" id="PTHR41282">
    <property type="entry name" value="CONSERVED TRANSMEMBRANE PROTEIN-RELATED"/>
    <property type="match status" value="1"/>
</dbReference>
<gene>
    <name evidence="3" type="ORF">BH719_03685</name>
</gene>
<protein>
    <submittedName>
        <fullName evidence="3">Bax1 inhibitor-like family protein</fullName>
    </submittedName>
</protein>
<dbReference type="KEGG" id="phon:BH719_03685"/>
<sequence>MANPVLDNLSKKWAPGQTPAGYPTMPGYQVSGQSAQNPYGGQTNPYGQPQGAYGQQTNPYGQPQGAYGVPQGAPYGIDASQMGAYEAAMNAPSADAVDRGRMTYDDVIVKTGITFGVIVVGAVLGWMTFTISMAAAVVLSGVATIVAFGLAMANTFMRITNPALVLAYAAFEGLALGAISAAFETRYPGIVIQAVVATLVVFGVTLALFASGRIRNSPKLARFTLIALVSFVVFRLLTVLLEFSGAVDTTAVGRMTVMGIPLGVVVGVVAVLIGTFCLIQDFDRVKVGVEYGAPARAAWTCAFGLAVTLVWMYLEILRLLSYLRND</sequence>
<dbReference type="AlphaFoldDB" id="A0A1D8B1Q3"/>
<keyword evidence="2" id="KW-0812">Transmembrane</keyword>
<reference evidence="3 4" key="1">
    <citation type="submission" date="2016-09" db="EMBL/GenBank/DDBJ databases">
        <title>Complete genome sequence of Actinomyces hongkongensis HKU8.</title>
        <authorList>
            <person name="Gao Y.-X."/>
            <person name="Zhou Y.-Y."/>
            <person name="Xie Y."/>
            <person name="Wang M."/>
            <person name="Wang S.-J."/>
            <person name="Shen S.-G."/>
        </authorList>
    </citation>
    <scope>NUCLEOTIDE SEQUENCE [LARGE SCALE GENOMIC DNA]</scope>
    <source>
        <strain evidence="3 4">HKU8</strain>
    </source>
</reference>
<feature type="region of interest" description="Disordered" evidence="1">
    <location>
        <begin position="1"/>
        <end position="64"/>
    </location>
</feature>
<feature type="transmembrane region" description="Helical" evidence="2">
    <location>
        <begin position="291"/>
        <end position="314"/>
    </location>
</feature>
<feature type="compositionally biased region" description="Polar residues" evidence="1">
    <location>
        <begin position="30"/>
        <end position="44"/>
    </location>
</feature>
<evidence type="ECO:0000313" key="4">
    <source>
        <dbReference type="Proteomes" id="UP000095214"/>
    </source>
</evidence>
<keyword evidence="2" id="KW-1133">Transmembrane helix</keyword>
<feature type="transmembrane region" description="Helical" evidence="2">
    <location>
        <begin position="223"/>
        <end position="243"/>
    </location>
</feature>
<feature type="transmembrane region" description="Helical" evidence="2">
    <location>
        <begin position="189"/>
        <end position="211"/>
    </location>
</feature>
<dbReference type="Pfam" id="PF12811">
    <property type="entry name" value="BaxI_1"/>
    <property type="match status" value="1"/>
</dbReference>
<feature type="transmembrane region" description="Helical" evidence="2">
    <location>
        <begin position="255"/>
        <end position="279"/>
    </location>
</feature>
<accession>A0A1D8B1Q3</accession>
<evidence type="ECO:0000256" key="2">
    <source>
        <dbReference type="SAM" id="Phobius"/>
    </source>
</evidence>
<evidence type="ECO:0000313" key="3">
    <source>
        <dbReference type="EMBL" id="AOS47071.1"/>
    </source>
</evidence>
<dbReference type="RefSeq" id="WP_009743409.1">
    <property type="nucleotide sequence ID" value="NZ_CP017298.1"/>
</dbReference>
<organism evidence="3 4">
    <name type="scientific">Pauljensenia hongkongensis</name>
    <dbReference type="NCBI Taxonomy" id="178339"/>
    <lineage>
        <taxon>Bacteria</taxon>
        <taxon>Bacillati</taxon>
        <taxon>Actinomycetota</taxon>
        <taxon>Actinomycetes</taxon>
        <taxon>Actinomycetales</taxon>
        <taxon>Actinomycetaceae</taxon>
        <taxon>Pauljensenia</taxon>
    </lineage>
</organism>
<feature type="transmembrane region" description="Helical" evidence="2">
    <location>
        <begin position="133"/>
        <end position="153"/>
    </location>
</feature>
<dbReference type="EMBL" id="CP017298">
    <property type="protein sequence ID" value="AOS47071.1"/>
    <property type="molecule type" value="Genomic_DNA"/>
</dbReference>
<feature type="transmembrane region" description="Helical" evidence="2">
    <location>
        <begin position="107"/>
        <end position="127"/>
    </location>
</feature>
<name>A0A1D8B1Q3_9ACTO</name>
<dbReference type="InterPro" id="IPR010539">
    <property type="entry name" value="BaxI_1-like"/>
</dbReference>
<feature type="transmembrane region" description="Helical" evidence="2">
    <location>
        <begin position="165"/>
        <end position="183"/>
    </location>
</feature>
<feature type="compositionally biased region" description="Low complexity" evidence="1">
    <location>
        <begin position="45"/>
        <end position="56"/>
    </location>
</feature>
<dbReference type="Proteomes" id="UP000095214">
    <property type="component" value="Chromosome"/>
</dbReference>
<dbReference type="STRING" id="178339.BH719_03685"/>
<keyword evidence="2" id="KW-0472">Membrane</keyword>
<keyword evidence="4" id="KW-1185">Reference proteome</keyword>
<evidence type="ECO:0000256" key="1">
    <source>
        <dbReference type="SAM" id="MobiDB-lite"/>
    </source>
</evidence>
<proteinExistence type="predicted"/>
<dbReference type="OrthoDB" id="116480at2"/>
<dbReference type="PANTHER" id="PTHR41282:SF1">
    <property type="entry name" value="CONSERVED TRANSMEMBRANE PROTEIN-RELATED"/>
    <property type="match status" value="1"/>
</dbReference>